<keyword evidence="1" id="KW-0805">Transcription regulation</keyword>
<keyword evidence="2" id="KW-0238">DNA-binding</keyword>
<dbReference type="GO" id="GO:0003700">
    <property type="term" value="F:DNA-binding transcription factor activity"/>
    <property type="evidence" value="ECO:0007669"/>
    <property type="project" value="InterPro"/>
</dbReference>
<protein>
    <submittedName>
        <fullName evidence="5">Xylose operon regulatory protein</fullName>
    </submittedName>
</protein>
<keyword evidence="6" id="KW-1185">Reference proteome</keyword>
<name>A0A517TXB8_9BACT</name>
<dbReference type="AlphaFoldDB" id="A0A517TXB8"/>
<dbReference type="SUPFAM" id="SSF53822">
    <property type="entry name" value="Periplasmic binding protein-like I"/>
    <property type="match status" value="1"/>
</dbReference>
<dbReference type="PROSITE" id="PS01124">
    <property type="entry name" value="HTH_ARAC_FAMILY_2"/>
    <property type="match status" value="1"/>
</dbReference>
<feature type="domain" description="HTH araC/xylS-type" evidence="4">
    <location>
        <begin position="286"/>
        <end position="384"/>
    </location>
</feature>
<sequence>MLMTKRAKVALLIDTATTWGSGLIEGIAEYAHAHQHWQCFLGPRGKYDRSILPDNWDGDGVIARVTNQELADQLIAKRIPAVNVSWYRYGEGQIPRCTCDEVTIAELAANYFIDRGFRQFAYCPSTLRPNYVDRFGQAFVESLRRRTFPCHAFVPEPGVDNFFPTAAELARMVEWLQLLPKPVGLLAFDSVQARQVTESCHLANIDVPHEVAVLGGEHDLLSCTISNPQLSSIDHSPRQVGWAAAELLSRLMAGEEPPREPIFIPATRVITRQSTDTVAVNDDLLALAIDFIKQNSHRHIQVTDILREVPISRRALEKGFRKCLGRSPAQEIRRVRVDHAVQLLCDTTWAMPRIAAACGFERSELLTRAFRRELKTTPSEFRKQHRKDRQEQTAI</sequence>
<dbReference type="Pfam" id="PF13377">
    <property type="entry name" value="Peripla_BP_3"/>
    <property type="match status" value="1"/>
</dbReference>
<dbReference type="GO" id="GO:0000976">
    <property type="term" value="F:transcription cis-regulatory region binding"/>
    <property type="evidence" value="ECO:0007669"/>
    <property type="project" value="TreeGrafter"/>
</dbReference>
<evidence type="ECO:0000259" key="4">
    <source>
        <dbReference type="PROSITE" id="PS01124"/>
    </source>
</evidence>
<dbReference type="Pfam" id="PF22177">
    <property type="entry name" value="PBP1_XylR"/>
    <property type="match status" value="1"/>
</dbReference>
<dbReference type="Proteomes" id="UP000317909">
    <property type="component" value="Chromosome"/>
</dbReference>
<dbReference type="PANTHER" id="PTHR30146:SF24">
    <property type="entry name" value="XYLOSE OPERON REGULATORY PROTEIN"/>
    <property type="match status" value="1"/>
</dbReference>
<dbReference type="InterPro" id="IPR009057">
    <property type="entry name" value="Homeodomain-like_sf"/>
</dbReference>
<dbReference type="RefSeq" id="WP_145432524.1">
    <property type="nucleotide sequence ID" value="NZ_CP036339.1"/>
</dbReference>
<dbReference type="PANTHER" id="PTHR30146">
    <property type="entry name" value="LACI-RELATED TRANSCRIPTIONAL REPRESSOR"/>
    <property type="match status" value="1"/>
</dbReference>
<dbReference type="CDD" id="cd01543">
    <property type="entry name" value="PBP1_XylR"/>
    <property type="match status" value="1"/>
</dbReference>
<evidence type="ECO:0000256" key="3">
    <source>
        <dbReference type="ARBA" id="ARBA00023163"/>
    </source>
</evidence>
<dbReference type="SMART" id="SM00342">
    <property type="entry name" value="HTH_ARAC"/>
    <property type="match status" value="1"/>
</dbReference>
<dbReference type="InterPro" id="IPR018060">
    <property type="entry name" value="HTH_AraC"/>
</dbReference>
<dbReference type="Pfam" id="PF12833">
    <property type="entry name" value="HTH_18"/>
    <property type="match status" value="1"/>
</dbReference>
<gene>
    <name evidence="5" type="primary">xylR_1</name>
    <name evidence="5" type="ORF">I41_22090</name>
</gene>
<dbReference type="KEGG" id="llh:I41_22090"/>
<evidence type="ECO:0000256" key="1">
    <source>
        <dbReference type="ARBA" id="ARBA00023015"/>
    </source>
</evidence>
<dbReference type="PROSITE" id="PS00041">
    <property type="entry name" value="HTH_ARAC_FAMILY_1"/>
    <property type="match status" value="1"/>
</dbReference>
<dbReference type="InterPro" id="IPR018062">
    <property type="entry name" value="HTH_AraC-typ_CS"/>
</dbReference>
<dbReference type="Gene3D" id="1.10.10.60">
    <property type="entry name" value="Homeodomain-like"/>
    <property type="match status" value="1"/>
</dbReference>
<dbReference type="Gene3D" id="3.40.50.2300">
    <property type="match status" value="2"/>
</dbReference>
<evidence type="ECO:0000313" key="6">
    <source>
        <dbReference type="Proteomes" id="UP000317909"/>
    </source>
</evidence>
<keyword evidence="3" id="KW-0804">Transcription</keyword>
<dbReference type="SUPFAM" id="SSF46689">
    <property type="entry name" value="Homeodomain-like"/>
    <property type="match status" value="1"/>
</dbReference>
<evidence type="ECO:0000256" key="2">
    <source>
        <dbReference type="ARBA" id="ARBA00023125"/>
    </source>
</evidence>
<dbReference type="InterPro" id="IPR046335">
    <property type="entry name" value="LacI/GalR-like_sensor"/>
</dbReference>
<reference evidence="5 6" key="1">
    <citation type="submission" date="2019-02" db="EMBL/GenBank/DDBJ databases">
        <title>Deep-cultivation of Planctomycetes and their phenomic and genomic characterization uncovers novel biology.</title>
        <authorList>
            <person name="Wiegand S."/>
            <person name="Jogler M."/>
            <person name="Boedeker C."/>
            <person name="Pinto D."/>
            <person name="Vollmers J."/>
            <person name="Rivas-Marin E."/>
            <person name="Kohn T."/>
            <person name="Peeters S.H."/>
            <person name="Heuer A."/>
            <person name="Rast P."/>
            <person name="Oberbeckmann S."/>
            <person name="Bunk B."/>
            <person name="Jeske O."/>
            <person name="Meyerdierks A."/>
            <person name="Storesund J.E."/>
            <person name="Kallscheuer N."/>
            <person name="Luecker S."/>
            <person name="Lage O.M."/>
            <person name="Pohl T."/>
            <person name="Merkel B.J."/>
            <person name="Hornburger P."/>
            <person name="Mueller R.-W."/>
            <person name="Bruemmer F."/>
            <person name="Labrenz M."/>
            <person name="Spormann A.M."/>
            <person name="Op den Camp H."/>
            <person name="Overmann J."/>
            <person name="Amann R."/>
            <person name="Jetten M.S.M."/>
            <person name="Mascher T."/>
            <person name="Medema M.H."/>
            <person name="Devos D.P."/>
            <person name="Kaster A.-K."/>
            <person name="Ovreas L."/>
            <person name="Rohde M."/>
            <person name="Galperin M.Y."/>
            <person name="Jogler C."/>
        </authorList>
    </citation>
    <scope>NUCLEOTIDE SEQUENCE [LARGE SCALE GENOMIC DNA]</scope>
    <source>
        <strain evidence="5 6">I41</strain>
    </source>
</reference>
<dbReference type="InterPro" id="IPR028082">
    <property type="entry name" value="Peripla_BP_I"/>
</dbReference>
<dbReference type="OrthoDB" id="9795616at2"/>
<dbReference type="InterPro" id="IPR054031">
    <property type="entry name" value="XylR_PBP1"/>
</dbReference>
<accession>A0A517TXB8</accession>
<proteinExistence type="predicted"/>
<dbReference type="EMBL" id="CP036339">
    <property type="protein sequence ID" value="QDT73020.1"/>
    <property type="molecule type" value="Genomic_DNA"/>
</dbReference>
<evidence type="ECO:0000313" key="5">
    <source>
        <dbReference type="EMBL" id="QDT73020.1"/>
    </source>
</evidence>
<organism evidence="5 6">
    <name type="scientific">Lacipirellula limnantheis</name>
    <dbReference type="NCBI Taxonomy" id="2528024"/>
    <lineage>
        <taxon>Bacteria</taxon>
        <taxon>Pseudomonadati</taxon>
        <taxon>Planctomycetota</taxon>
        <taxon>Planctomycetia</taxon>
        <taxon>Pirellulales</taxon>
        <taxon>Lacipirellulaceae</taxon>
        <taxon>Lacipirellula</taxon>
    </lineage>
</organism>